<feature type="domain" description="Ketoreductase" evidence="11">
    <location>
        <begin position="7"/>
        <end position="195"/>
    </location>
</feature>
<proteinExistence type="inferred from homology"/>
<reference evidence="12" key="1">
    <citation type="journal article" date="2023" name="Int. J. Syst. Evol. Microbiol.">
        <title>Mesoterricola silvestris gen. nov., sp. nov., Mesoterricola sediminis sp. nov., Geothrix oryzae sp. nov., Geothrix edaphica sp. nov., Geothrix rubra sp. nov., and Geothrix limicola sp. nov., six novel members of Acidobacteriota isolated from soils.</title>
        <authorList>
            <person name="Itoh H."/>
            <person name="Sugisawa Y."/>
            <person name="Mise K."/>
            <person name="Xu Z."/>
            <person name="Kuniyasu M."/>
            <person name="Ushijima N."/>
            <person name="Kawano K."/>
            <person name="Kobayashi E."/>
            <person name="Shiratori Y."/>
            <person name="Masuda Y."/>
            <person name="Senoo K."/>
        </authorList>
    </citation>
    <scope>NUCLEOTIDE SEQUENCE</scope>
    <source>
        <strain evidence="12">W786</strain>
    </source>
</reference>
<dbReference type="GO" id="GO:0042445">
    <property type="term" value="P:hormone metabolic process"/>
    <property type="evidence" value="ECO:0007669"/>
    <property type="project" value="UniProtKB-ARBA"/>
</dbReference>
<evidence type="ECO:0000256" key="9">
    <source>
        <dbReference type="RuleBase" id="RU000363"/>
    </source>
</evidence>
<dbReference type="PANTHER" id="PTHR24322:SF736">
    <property type="entry name" value="RETINOL DEHYDROGENASE 10"/>
    <property type="match status" value="1"/>
</dbReference>
<organism evidence="12 13">
    <name type="scientific">Mesoterricola sediminis</name>
    <dbReference type="NCBI Taxonomy" id="2927980"/>
    <lineage>
        <taxon>Bacteria</taxon>
        <taxon>Pseudomonadati</taxon>
        <taxon>Acidobacteriota</taxon>
        <taxon>Holophagae</taxon>
        <taxon>Holophagales</taxon>
        <taxon>Holophagaceae</taxon>
        <taxon>Mesoterricola</taxon>
    </lineage>
</organism>
<dbReference type="GO" id="GO:0016616">
    <property type="term" value="F:oxidoreductase activity, acting on the CH-OH group of donors, NAD or NADP as acceptor"/>
    <property type="evidence" value="ECO:0007669"/>
    <property type="project" value="TreeGrafter"/>
</dbReference>
<dbReference type="SUPFAM" id="SSF51735">
    <property type="entry name" value="NAD(P)-binding Rossmann-fold domains"/>
    <property type="match status" value="1"/>
</dbReference>
<dbReference type="Gene3D" id="3.40.50.720">
    <property type="entry name" value="NAD(P)-binding Rossmann-like Domain"/>
    <property type="match status" value="1"/>
</dbReference>
<dbReference type="RefSeq" id="WP_243335526.1">
    <property type="nucleotide sequence ID" value="NZ_AP027081.1"/>
</dbReference>
<dbReference type="EMBL" id="AP027081">
    <property type="protein sequence ID" value="BDU75522.1"/>
    <property type="molecule type" value="Genomic_DNA"/>
</dbReference>
<comment type="similarity">
    <text evidence="2 9">Belongs to the short-chain dehydrogenases/reductases (SDR) family.</text>
</comment>
<evidence type="ECO:0000256" key="6">
    <source>
        <dbReference type="ARBA" id="ARBA00023002"/>
    </source>
</evidence>
<dbReference type="PRINTS" id="PR00080">
    <property type="entry name" value="SDRFAMILY"/>
</dbReference>
<evidence type="ECO:0000259" key="11">
    <source>
        <dbReference type="SMART" id="SM00822"/>
    </source>
</evidence>
<dbReference type="PANTHER" id="PTHR24322">
    <property type="entry name" value="PKSB"/>
    <property type="match status" value="1"/>
</dbReference>
<keyword evidence="13" id="KW-1185">Reference proteome</keyword>
<keyword evidence="4" id="KW-0521">NADP</keyword>
<dbReference type="FunFam" id="3.40.50.720:FF:000131">
    <property type="entry name" value="Short-chain dehydrogenase/reductase 3"/>
    <property type="match status" value="1"/>
</dbReference>
<dbReference type="GO" id="GO:0016020">
    <property type="term" value="C:membrane"/>
    <property type="evidence" value="ECO:0007669"/>
    <property type="project" value="UniProtKB-SubCell"/>
</dbReference>
<evidence type="ECO:0000313" key="13">
    <source>
        <dbReference type="Proteomes" id="UP001228113"/>
    </source>
</evidence>
<dbReference type="InterPro" id="IPR057326">
    <property type="entry name" value="KR_dom"/>
</dbReference>
<sequence>MTRLQGAHVLITGAASGIGRLMALGARDRGARLTLLDRDGAGLAAVLAELGEGHAGYAVDLADRAATLAAADQVLRERGPVEVLVNNAGIVTGRPILDCSEDAIERTFRVNTLALFWLTRAFLPGMLAQGRGHVVTLASAAGLGGTSRLTDYCASKFAAVGFDESLRLELKRLGHPVRTTLVCPFYIDTGMFAGVRTRFPWLLPILRPEYVARRVLGAVASNRKRLILPRFVLAVLAVKVLPPTLYDAILGFFGVNRTMDEFRGR</sequence>
<dbReference type="Pfam" id="PF00106">
    <property type="entry name" value="adh_short"/>
    <property type="match status" value="1"/>
</dbReference>
<keyword evidence="6" id="KW-0560">Oxidoreductase</keyword>
<dbReference type="GO" id="GO:0006066">
    <property type="term" value="P:alcohol metabolic process"/>
    <property type="evidence" value="ECO:0007669"/>
    <property type="project" value="UniProtKB-ARBA"/>
</dbReference>
<dbReference type="KEGG" id="msea:METESE_04800"/>
<dbReference type="SMART" id="SM00822">
    <property type="entry name" value="PKS_KR"/>
    <property type="match status" value="1"/>
</dbReference>
<dbReference type="PRINTS" id="PR00081">
    <property type="entry name" value="GDHRDH"/>
</dbReference>
<evidence type="ECO:0000313" key="12">
    <source>
        <dbReference type="EMBL" id="BDU75522.1"/>
    </source>
</evidence>
<gene>
    <name evidence="12" type="ORF">METESE_04800</name>
</gene>
<keyword evidence="3 10" id="KW-0812">Transmembrane</keyword>
<dbReference type="GO" id="GO:0006720">
    <property type="term" value="P:isoprenoid metabolic process"/>
    <property type="evidence" value="ECO:0007669"/>
    <property type="project" value="UniProtKB-ARBA"/>
</dbReference>
<keyword evidence="8 10" id="KW-0472">Membrane</keyword>
<evidence type="ECO:0000256" key="2">
    <source>
        <dbReference type="ARBA" id="ARBA00006484"/>
    </source>
</evidence>
<dbReference type="InterPro" id="IPR036291">
    <property type="entry name" value="NAD(P)-bd_dom_sf"/>
</dbReference>
<comment type="subcellular location">
    <subcellularLocation>
        <location evidence="1">Membrane</location>
        <topology evidence="1">Multi-pass membrane protein</topology>
    </subcellularLocation>
</comment>
<evidence type="ECO:0000256" key="10">
    <source>
        <dbReference type="SAM" id="Phobius"/>
    </source>
</evidence>
<dbReference type="CDD" id="cd05339">
    <property type="entry name" value="17beta-HSDXI-like_SDR_c"/>
    <property type="match status" value="1"/>
</dbReference>
<evidence type="ECO:0000256" key="8">
    <source>
        <dbReference type="ARBA" id="ARBA00023136"/>
    </source>
</evidence>
<dbReference type="AlphaFoldDB" id="A0AA48GQ49"/>
<accession>A0AA48GQ49</accession>
<evidence type="ECO:0000256" key="5">
    <source>
        <dbReference type="ARBA" id="ARBA00022989"/>
    </source>
</evidence>
<keyword evidence="5 10" id="KW-1133">Transmembrane helix</keyword>
<evidence type="ECO:0000256" key="3">
    <source>
        <dbReference type="ARBA" id="ARBA00022692"/>
    </source>
</evidence>
<evidence type="ECO:0000256" key="1">
    <source>
        <dbReference type="ARBA" id="ARBA00004141"/>
    </source>
</evidence>
<evidence type="ECO:0000256" key="4">
    <source>
        <dbReference type="ARBA" id="ARBA00022857"/>
    </source>
</evidence>
<protein>
    <submittedName>
        <fullName evidence="12">Short-chain dehydrogenase/reductase</fullName>
    </submittedName>
</protein>
<evidence type="ECO:0000256" key="7">
    <source>
        <dbReference type="ARBA" id="ARBA00023098"/>
    </source>
</evidence>
<dbReference type="InterPro" id="IPR002347">
    <property type="entry name" value="SDR_fam"/>
</dbReference>
<keyword evidence="7" id="KW-0443">Lipid metabolism</keyword>
<dbReference type="Proteomes" id="UP001228113">
    <property type="component" value="Chromosome"/>
</dbReference>
<feature type="transmembrane region" description="Helical" evidence="10">
    <location>
        <begin position="231"/>
        <end position="255"/>
    </location>
</feature>
<name>A0AA48GQ49_9BACT</name>